<accession>A0A1J7BVT1</accession>
<dbReference type="OrthoDB" id="3214389at2"/>
<protein>
    <submittedName>
        <fullName evidence="1">Uncharacterized protein</fullName>
    </submittedName>
</protein>
<dbReference type="Proteomes" id="UP000243342">
    <property type="component" value="Unassembled WGS sequence"/>
</dbReference>
<dbReference type="STRING" id="1428644.BIV57_10250"/>
<organism evidence="1 2">
    <name type="scientific">Mangrovactinospora gilvigrisea</name>
    <dbReference type="NCBI Taxonomy" id="1428644"/>
    <lineage>
        <taxon>Bacteria</taxon>
        <taxon>Bacillati</taxon>
        <taxon>Actinomycetota</taxon>
        <taxon>Actinomycetes</taxon>
        <taxon>Kitasatosporales</taxon>
        <taxon>Streptomycetaceae</taxon>
        <taxon>Mangrovactinospora</taxon>
    </lineage>
</organism>
<evidence type="ECO:0000313" key="1">
    <source>
        <dbReference type="EMBL" id="OIV37577.1"/>
    </source>
</evidence>
<gene>
    <name evidence="1" type="ORF">BIV57_10250</name>
</gene>
<evidence type="ECO:0000313" key="2">
    <source>
        <dbReference type="Proteomes" id="UP000243342"/>
    </source>
</evidence>
<dbReference type="InterPro" id="IPR054206">
    <property type="entry name" value="DUF6912"/>
</dbReference>
<name>A0A1J7BVT1_9ACTN</name>
<proteinExistence type="predicted"/>
<dbReference type="AlphaFoldDB" id="A0A1J7BVT1"/>
<reference evidence="1 2" key="1">
    <citation type="submission" date="2016-10" db="EMBL/GenBank/DDBJ databases">
        <title>Genome sequence of Streptomyces gilvigriseus MUSC 26.</title>
        <authorList>
            <person name="Lee L.-H."/>
            <person name="Ser H.-L."/>
        </authorList>
    </citation>
    <scope>NUCLEOTIDE SEQUENCE [LARGE SCALE GENOMIC DNA]</scope>
    <source>
        <strain evidence="1 2">MUSC 26</strain>
    </source>
</reference>
<dbReference type="RefSeq" id="WP_071656449.1">
    <property type="nucleotide sequence ID" value="NZ_MLCF01000048.1"/>
</dbReference>
<comment type="caution">
    <text evidence="1">The sequence shown here is derived from an EMBL/GenBank/DDBJ whole genome shotgun (WGS) entry which is preliminary data.</text>
</comment>
<keyword evidence="2" id="KW-1185">Reference proteome</keyword>
<dbReference type="EMBL" id="MLCF01000048">
    <property type="protein sequence ID" value="OIV37577.1"/>
    <property type="molecule type" value="Genomic_DNA"/>
</dbReference>
<dbReference type="Pfam" id="PF21853">
    <property type="entry name" value="DUF6912"/>
    <property type="match status" value="1"/>
</dbReference>
<sequence length="164" mass="16716">MRVYIPMTMGGLAEAKAAGGFGDGIAAHAVTPALREWYVSDDLEELEYAALTRAAQAALGLIAEGGPAAPPRRVVVAVDVPEQAVSADPEAGLGAVSVRGPVPWAKAASVHVDETSAAADVTAAAGAWAAARDGDEDARFTVDGAEGHELLWYGLQEVDALLAP</sequence>